<comment type="function">
    <text evidence="5">GTPase that associates with pre-60S ribosomal subunits in the nucleolus and is required for their nuclear export and maturation. May promote cell proliferation possibly by increasing p53/TP53 protein levels, and consequently those of its downstream product CDKN1A/p21, and decreasing RPL23A protein levels.</text>
</comment>
<protein>
    <recommendedName>
        <fullName evidence="7">Nucleolar GTP-binding protein 2</fullName>
    </recommendedName>
</protein>
<comment type="subcellular location">
    <subcellularLocation>
        <location evidence="1 7">Nucleus</location>
        <location evidence="1 7">Nucleolus</location>
    </subcellularLocation>
</comment>
<dbReference type="GO" id="GO:0005525">
    <property type="term" value="F:GTP binding"/>
    <property type="evidence" value="ECO:0007669"/>
    <property type="project" value="UniProtKB-KW"/>
</dbReference>
<feature type="region of interest" description="Disordered" evidence="8">
    <location>
        <begin position="1"/>
        <end position="43"/>
    </location>
</feature>
<dbReference type="InterPro" id="IPR023179">
    <property type="entry name" value="GTP-bd_ortho_bundle_sf"/>
</dbReference>
<dbReference type="SUPFAM" id="SSF52540">
    <property type="entry name" value="P-loop containing nucleoside triphosphate hydrolases"/>
    <property type="match status" value="1"/>
</dbReference>
<dbReference type="AlphaFoldDB" id="A0ABD0YUA4"/>
<dbReference type="InterPro" id="IPR006073">
    <property type="entry name" value="GTP-bd"/>
</dbReference>
<evidence type="ECO:0000313" key="12">
    <source>
        <dbReference type="Proteomes" id="UP001558652"/>
    </source>
</evidence>
<organism evidence="11 12">
    <name type="scientific">Ranatra chinensis</name>
    <dbReference type="NCBI Taxonomy" id="642074"/>
    <lineage>
        <taxon>Eukaryota</taxon>
        <taxon>Metazoa</taxon>
        <taxon>Ecdysozoa</taxon>
        <taxon>Arthropoda</taxon>
        <taxon>Hexapoda</taxon>
        <taxon>Insecta</taxon>
        <taxon>Pterygota</taxon>
        <taxon>Neoptera</taxon>
        <taxon>Paraneoptera</taxon>
        <taxon>Hemiptera</taxon>
        <taxon>Heteroptera</taxon>
        <taxon>Panheteroptera</taxon>
        <taxon>Nepomorpha</taxon>
        <taxon>Nepidae</taxon>
        <taxon>Ranatrinae</taxon>
        <taxon>Ranatra</taxon>
    </lineage>
</organism>
<evidence type="ECO:0000256" key="2">
    <source>
        <dbReference type="ARBA" id="ARBA00022741"/>
    </source>
</evidence>
<evidence type="ECO:0000256" key="7">
    <source>
        <dbReference type="RuleBase" id="RU364023"/>
    </source>
</evidence>
<dbReference type="Proteomes" id="UP001558652">
    <property type="component" value="Unassembled WGS sequence"/>
</dbReference>
<comment type="similarity">
    <text evidence="7">Belongs to the TRAFAC class YlqF/YawG GTPase family. NOG2 subfamily.</text>
</comment>
<dbReference type="GO" id="GO:0005730">
    <property type="term" value="C:nucleolus"/>
    <property type="evidence" value="ECO:0007669"/>
    <property type="project" value="UniProtKB-SubCell"/>
</dbReference>
<feature type="domain" description="Nucleolar GTP-binding protein 2 N-terminal" evidence="10">
    <location>
        <begin position="49"/>
        <end position="171"/>
    </location>
</feature>
<keyword evidence="4 7" id="KW-0539">Nucleus</keyword>
<evidence type="ECO:0000256" key="4">
    <source>
        <dbReference type="ARBA" id="ARBA00023242"/>
    </source>
</evidence>
<dbReference type="Pfam" id="PF08153">
    <property type="entry name" value="NGP1NT"/>
    <property type="match status" value="1"/>
</dbReference>
<dbReference type="FunFam" id="1.10.1580.10:FF:000001">
    <property type="entry name" value="Nucleolar GTP-binding protein 2"/>
    <property type="match status" value="1"/>
</dbReference>
<dbReference type="Gene3D" id="1.10.1580.10">
    <property type="match status" value="1"/>
</dbReference>
<keyword evidence="12" id="KW-1185">Reference proteome</keyword>
<reference evidence="11 12" key="1">
    <citation type="submission" date="2024-07" db="EMBL/GenBank/DDBJ databases">
        <title>Chromosome-level genome assembly of the water stick insect Ranatra chinensis (Heteroptera: Nepidae).</title>
        <authorList>
            <person name="Liu X."/>
        </authorList>
    </citation>
    <scope>NUCLEOTIDE SEQUENCE [LARGE SCALE GENOMIC DNA]</scope>
    <source>
        <strain evidence="11">Cailab_2021Rc</strain>
        <tissue evidence="11">Muscle</tissue>
    </source>
</reference>
<sequence>MAKTSSQTKPPRKQGFNHSAHSMNPERPKEGLKGVSKPRSKGTIKRLQMYRNFKAKRNRFGKIISPAPFQGAVTPGTVARVEPNRGWFANSKVIGQSSLQKFQDEIGRAIKNPYDIIMKLTKLPVTLLNEKGKYSRVHILDTEDFGSTFGKQKSRKKPNLDVQDESQLSQISDDVIGVYSDEKDFDRMGDDNGERTVAREWIMSAGQSKRIWNELHKVIDSSDVILMVLDARDPQGTRSHYVENFLKVEKPHKHTVFILNKVDLVPTWVTQRWVAILSSEYPTIAFHASVTHPFGKGALITLLRQFAKLHPDRKQISVGIVGYPNVGKSSIINTLKSKKVCKVAPIAGETKVWQFVTLMRRIYLIDCPGIIYSPREGETDTEKVLKGVVRVELVLDPEQYIDAVLEKVKKEHLKRTYNISDWSDSTDFLLKLASKSGKLSKGGQPDISIVARMVLNDWQRGRLPFYTPPLGFEMPKHDIHTSDICNESKEIKINEEDLSGTVSKLNTQDDGEAIEENESSSDDSDDEFETSIAQDNIQSKNLIEVTSKQRRRIIRRSKRKKIGDNFYDVVNVKNRKR</sequence>
<dbReference type="PANTHER" id="PTHR11089:SF9">
    <property type="entry name" value="NUCLEOLAR GTP-BINDING PROTEIN 2"/>
    <property type="match status" value="1"/>
</dbReference>
<name>A0ABD0YUA4_9HEMI</name>
<evidence type="ECO:0000256" key="8">
    <source>
        <dbReference type="SAM" id="MobiDB-lite"/>
    </source>
</evidence>
<feature type="domain" description="G" evidence="9">
    <location>
        <begin position="318"/>
        <end position="409"/>
    </location>
</feature>
<dbReference type="CDD" id="cd01858">
    <property type="entry name" value="NGP_1"/>
    <property type="match status" value="1"/>
</dbReference>
<comment type="subunit">
    <text evidence="6">Interacts with LYAR and RPL23A. Interacts with the nuclear importin-beta receptor and, at a lower extent, with importin-alpha.</text>
</comment>
<feature type="region of interest" description="Disordered" evidence="8">
    <location>
        <begin position="503"/>
        <end position="533"/>
    </location>
</feature>
<comment type="caution">
    <text evidence="11">The sequence shown here is derived from an EMBL/GenBank/DDBJ whole genome shotgun (WGS) entry which is preliminary data.</text>
</comment>
<evidence type="ECO:0000259" key="9">
    <source>
        <dbReference type="Pfam" id="PF01926"/>
    </source>
</evidence>
<keyword evidence="2 7" id="KW-0547">Nucleotide-binding</keyword>
<dbReference type="InterPro" id="IPR027417">
    <property type="entry name" value="P-loop_NTPase"/>
</dbReference>
<keyword evidence="3 7" id="KW-0342">GTP-binding</keyword>
<evidence type="ECO:0000256" key="3">
    <source>
        <dbReference type="ARBA" id="ARBA00023134"/>
    </source>
</evidence>
<gene>
    <name evidence="11" type="ORF">AAG570_013070</name>
</gene>
<dbReference type="PRINTS" id="PR00326">
    <property type="entry name" value="GTP1OBG"/>
</dbReference>
<proteinExistence type="inferred from homology"/>
<evidence type="ECO:0000259" key="10">
    <source>
        <dbReference type="Pfam" id="PF08153"/>
    </source>
</evidence>
<dbReference type="Pfam" id="PF01926">
    <property type="entry name" value="MMR_HSR1"/>
    <property type="match status" value="1"/>
</dbReference>
<dbReference type="PANTHER" id="PTHR11089">
    <property type="entry name" value="GTP-BINDING PROTEIN-RELATED"/>
    <property type="match status" value="1"/>
</dbReference>
<dbReference type="InterPro" id="IPR050755">
    <property type="entry name" value="TRAFAC_YlqF/YawG_RiboMat"/>
</dbReference>
<evidence type="ECO:0000313" key="11">
    <source>
        <dbReference type="EMBL" id="KAL1130132.1"/>
    </source>
</evidence>
<dbReference type="InterPro" id="IPR024929">
    <property type="entry name" value="GNL2_CP_dom"/>
</dbReference>
<dbReference type="Gene3D" id="3.40.50.300">
    <property type="entry name" value="P-loop containing nucleotide triphosphate hydrolases"/>
    <property type="match status" value="1"/>
</dbReference>
<dbReference type="EMBL" id="JBFDAA010000008">
    <property type="protein sequence ID" value="KAL1130132.1"/>
    <property type="molecule type" value="Genomic_DNA"/>
</dbReference>
<feature type="compositionally biased region" description="Acidic residues" evidence="8">
    <location>
        <begin position="509"/>
        <end position="529"/>
    </location>
</feature>
<evidence type="ECO:0000256" key="5">
    <source>
        <dbReference type="ARBA" id="ARBA00054763"/>
    </source>
</evidence>
<evidence type="ECO:0000256" key="6">
    <source>
        <dbReference type="ARBA" id="ARBA00065814"/>
    </source>
</evidence>
<dbReference type="InterPro" id="IPR012971">
    <property type="entry name" value="NOG2_N_dom"/>
</dbReference>
<evidence type="ECO:0000256" key="1">
    <source>
        <dbReference type="ARBA" id="ARBA00004604"/>
    </source>
</evidence>
<dbReference type="FunFam" id="3.40.50.300:FF:000559">
    <property type="entry name" value="Nuclear/nucleolar GTPase 2"/>
    <property type="match status" value="1"/>
</dbReference>
<accession>A0ABD0YUA4</accession>